<dbReference type="SUPFAM" id="SSF82693">
    <property type="entry name" value="Multidrug efflux transporter AcrB pore domain, PN1, PN2, PC1 and PC2 subdomains"/>
    <property type="match status" value="2"/>
</dbReference>
<dbReference type="Pfam" id="PF00873">
    <property type="entry name" value="ACR_tran"/>
    <property type="match status" value="1"/>
</dbReference>
<dbReference type="KEGG" id="bbae:FRD01_14080"/>
<gene>
    <name evidence="2" type="ORF">FRD01_14080</name>
</gene>
<dbReference type="OrthoDB" id="9807612at2"/>
<evidence type="ECO:0000256" key="1">
    <source>
        <dbReference type="SAM" id="Phobius"/>
    </source>
</evidence>
<dbReference type="SUPFAM" id="SSF82714">
    <property type="entry name" value="Multidrug efflux transporter AcrB TolC docking domain, DN and DC subdomains"/>
    <property type="match status" value="2"/>
</dbReference>
<dbReference type="SUPFAM" id="SSF82866">
    <property type="entry name" value="Multidrug efflux transporter AcrB transmembrane domain"/>
    <property type="match status" value="2"/>
</dbReference>
<dbReference type="RefSeq" id="WP_146960677.1">
    <property type="nucleotide sequence ID" value="NZ_CP042467.1"/>
</dbReference>
<dbReference type="InterPro" id="IPR001036">
    <property type="entry name" value="Acrflvin-R"/>
</dbReference>
<evidence type="ECO:0000313" key="3">
    <source>
        <dbReference type="Proteomes" id="UP000321595"/>
    </source>
</evidence>
<dbReference type="Gene3D" id="3.30.2090.10">
    <property type="entry name" value="Multidrug efflux transporter AcrB TolC docking domain, DN and DC subdomains"/>
    <property type="match status" value="2"/>
</dbReference>
<keyword evidence="1" id="KW-0472">Membrane</keyword>
<feature type="transmembrane region" description="Helical" evidence="1">
    <location>
        <begin position="895"/>
        <end position="916"/>
    </location>
</feature>
<dbReference type="EMBL" id="CP042467">
    <property type="protein sequence ID" value="QED28339.1"/>
    <property type="molecule type" value="Genomic_DNA"/>
</dbReference>
<feature type="transmembrane region" description="Helical" evidence="1">
    <location>
        <begin position="948"/>
        <end position="971"/>
    </location>
</feature>
<organism evidence="2 3">
    <name type="scientific">Microvenator marinus</name>
    <dbReference type="NCBI Taxonomy" id="2600177"/>
    <lineage>
        <taxon>Bacteria</taxon>
        <taxon>Deltaproteobacteria</taxon>
        <taxon>Bradymonadales</taxon>
        <taxon>Microvenatoraceae</taxon>
        <taxon>Microvenator</taxon>
    </lineage>
</organism>
<feature type="transmembrane region" description="Helical" evidence="1">
    <location>
        <begin position="359"/>
        <end position="379"/>
    </location>
</feature>
<dbReference type="PANTHER" id="PTHR32063:SF73">
    <property type="entry name" value="RND SUPERFAMILY EFFLUX PUMP PERMEASE COMPONENT 1"/>
    <property type="match status" value="1"/>
</dbReference>
<reference evidence="2 3" key="1">
    <citation type="submission" date="2019-08" db="EMBL/GenBank/DDBJ databases">
        <authorList>
            <person name="Liang Q."/>
        </authorList>
    </citation>
    <scope>NUCLEOTIDE SEQUENCE [LARGE SCALE GENOMIC DNA]</scope>
    <source>
        <strain evidence="2 3">V1718</strain>
    </source>
</reference>
<feature type="transmembrane region" description="Helical" evidence="1">
    <location>
        <begin position="845"/>
        <end position="862"/>
    </location>
</feature>
<feature type="transmembrane region" description="Helical" evidence="1">
    <location>
        <begin position="330"/>
        <end position="352"/>
    </location>
</feature>
<feature type="transmembrane region" description="Helical" evidence="1">
    <location>
        <begin position="12"/>
        <end position="34"/>
    </location>
</feature>
<accession>A0A5B8XY39</accession>
<dbReference type="Gene3D" id="3.30.70.1440">
    <property type="entry name" value="Multidrug efflux transporter AcrB pore domain"/>
    <property type="match status" value="1"/>
</dbReference>
<name>A0A5B8XY39_9DELT</name>
<keyword evidence="3" id="KW-1185">Reference proteome</keyword>
<feature type="transmembrane region" description="Helical" evidence="1">
    <location>
        <begin position="464"/>
        <end position="485"/>
    </location>
</feature>
<feature type="transmembrane region" description="Helical" evidence="1">
    <location>
        <begin position="869"/>
        <end position="889"/>
    </location>
</feature>
<keyword evidence="1" id="KW-1133">Transmembrane helix</keyword>
<dbReference type="InterPro" id="IPR027463">
    <property type="entry name" value="AcrB_DN_DC_subdom"/>
</dbReference>
<proteinExistence type="predicted"/>
<feature type="transmembrane region" description="Helical" evidence="1">
    <location>
        <begin position="430"/>
        <end position="452"/>
    </location>
</feature>
<dbReference type="AlphaFoldDB" id="A0A5B8XY39"/>
<dbReference type="PANTHER" id="PTHR32063">
    <property type="match status" value="1"/>
</dbReference>
<feature type="transmembrane region" description="Helical" evidence="1">
    <location>
        <begin position="385"/>
        <end position="409"/>
    </location>
</feature>
<dbReference type="Gene3D" id="3.30.70.1430">
    <property type="entry name" value="Multidrug efflux transporter AcrB pore domain"/>
    <property type="match status" value="2"/>
</dbReference>
<dbReference type="Gene3D" id="1.20.1640.10">
    <property type="entry name" value="Multidrug efflux transporter AcrB transmembrane domain"/>
    <property type="match status" value="2"/>
</dbReference>
<dbReference type="PRINTS" id="PR00702">
    <property type="entry name" value="ACRIFLAVINRP"/>
</dbReference>
<dbReference type="GO" id="GO:0005886">
    <property type="term" value="C:plasma membrane"/>
    <property type="evidence" value="ECO:0007669"/>
    <property type="project" value="TreeGrafter"/>
</dbReference>
<keyword evidence="1" id="KW-0812">Transmembrane</keyword>
<evidence type="ECO:0000313" key="2">
    <source>
        <dbReference type="EMBL" id="QED28339.1"/>
    </source>
</evidence>
<sequence length="1015" mass="112221">MKEPNFFLPALAVRRPVTVAMLLVASIVIGAITLSRITLQLLPSGFTPPFLYVTVPTVPTTPADVEREIVRPVESILRTVRNVQRVRSRAETTDASFAIQFVDGTDMTNAYNQVRDRLERVQPELPAEAQRFVIWKFDPDEDPLMFVGAKLRSNEGEPDVEIRQNLIQPLERLPEVSRVDVMGLRPIEVVVEVDDKRANAAGVSVAQLVQTLQDDNFTLAAGTVDQADGRYPLRVLAKLEDLQDLRELPIGPGILLQDVADVRVHRANDREIYRIDGQSGYIVAIYKESQVNTVDAARAIRDKLNEVSGPDKNVKADVFFDQGEVIEGSLYNLAETAFFGGLLAIIILFFFLRRARMTLVTAVAIPLSLLITITVMYFVGVTLNALSLMGLMLSVGMVVDNSIVVTEAIQRRRMLGEPIAVAAPRGAGEVGLAIIVATSTTIVVFLPMVLMSGSETIRFYLGEIGFPVCISLTASLLVSLVFIPLATTWIDTETSVATVPAVEKLQDLYAHSLSWCLHNRATSTLFITLCLATLVIPFRNIKQTDKVEANINDVRIFFDFESTTTYEEKVRLLDEYEKWVAENARDIEVRTWMTRMGGQWGNPQFRLFLEDAAEREMSREEVIEKIKDGFPTMPGSDWRIGWGGAGQEQSVTVDIEGPDTERLTEIGNGVALRLRRIPDVMNVLVGEDDARATELRYTMDSDLGQRLGVSPLMVGGAIDYALRGRRTGTINYQGEDVPLWIRNKADATTTRAELENIAIPSPLGGPGLPIGILAQGEVAPGYNEISRVNGQARLEIQVLTTRDDLKILGEEIDRELAGIELPRGYNVRKGDRFLQLAQEARDRQFALGMAIIFVFLLMGILFESFVLPFVIILSIPFAFLGTYWILYATGTPFDVMAGVGLIILVGIVVNNAIVLVDRVNIMIRSSQDRHEALVEAGRIRLRPITMTAMTTIGGLIPMAIGATEIVGVPYAPLGRTVIGGLITATIFTVYVVPIAYTLIDDLRNWFVDRFTSPSP</sequence>
<dbReference type="Proteomes" id="UP000321595">
    <property type="component" value="Chromosome"/>
</dbReference>
<feature type="transmembrane region" description="Helical" evidence="1">
    <location>
        <begin position="977"/>
        <end position="999"/>
    </location>
</feature>
<dbReference type="GO" id="GO:0042910">
    <property type="term" value="F:xenobiotic transmembrane transporter activity"/>
    <property type="evidence" value="ECO:0007669"/>
    <property type="project" value="TreeGrafter"/>
</dbReference>
<dbReference type="Gene3D" id="3.30.70.1320">
    <property type="entry name" value="Multidrug efflux transporter AcrB pore domain like"/>
    <property type="match status" value="1"/>
</dbReference>
<protein>
    <submittedName>
        <fullName evidence="2">Efflux RND transporter permease subunit</fullName>
    </submittedName>
</protein>